<feature type="compositionally biased region" description="Basic and acidic residues" evidence="1">
    <location>
        <begin position="294"/>
        <end position="333"/>
    </location>
</feature>
<reference evidence="2" key="1">
    <citation type="submission" date="2019-04" db="EMBL/GenBank/DDBJ databases">
        <authorList>
            <person name="Zhuo J."/>
            <person name="Zhang C."/>
        </authorList>
    </citation>
    <scope>NUCLEOTIDE SEQUENCE</scope>
</reference>
<organism evidence="2">
    <name type="scientific">Nilaparvata lugens</name>
    <name type="common">Brown planthopper</name>
    <dbReference type="NCBI Taxonomy" id="108931"/>
    <lineage>
        <taxon>Eukaryota</taxon>
        <taxon>Metazoa</taxon>
        <taxon>Ecdysozoa</taxon>
        <taxon>Arthropoda</taxon>
        <taxon>Hexapoda</taxon>
        <taxon>Insecta</taxon>
        <taxon>Pterygota</taxon>
        <taxon>Neoptera</taxon>
        <taxon>Paraneoptera</taxon>
        <taxon>Hemiptera</taxon>
        <taxon>Auchenorrhyncha</taxon>
        <taxon>Fulgoroidea</taxon>
        <taxon>Delphacidae</taxon>
        <taxon>Delphacinae</taxon>
        <taxon>Nilaparvata</taxon>
    </lineage>
</organism>
<feature type="compositionally biased region" description="Pro residues" evidence="1">
    <location>
        <begin position="10"/>
        <end position="28"/>
    </location>
</feature>
<dbReference type="EMBL" id="MK778889">
    <property type="protein sequence ID" value="QGW63296.1"/>
    <property type="molecule type" value="mRNA"/>
</dbReference>
<feature type="region of interest" description="Disordered" evidence="1">
    <location>
        <begin position="1"/>
        <end position="189"/>
    </location>
</feature>
<evidence type="ECO:0000313" key="2">
    <source>
        <dbReference type="EMBL" id="QGW63296.1"/>
    </source>
</evidence>
<proteinExistence type="evidence at transcript level"/>
<feature type="compositionally biased region" description="Basic residues" evidence="1">
    <location>
        <begin position="40"/>
        <end position="56"/>
    </location>
</feature>
<feature type="region of interest" description="Disordered" evidence="1">
    <location>
        <begin position="256"/>
        <end position="542"/>
    </location>
</feature>
<dbReference type="AlphaFoldDB" id="A0A974LNP1"/>
<protein>
    <submittedName>
        <fullName evidence="2">Fmd</fullName>
    </submittedName>
</protein>
<name>A0A974LNP1_NILLU</name>
<feature type="compositionally biased region" description="Basic and acidic residues" evidence="1">
    <location>
        <begin position="479"/>
        <end position="517"/>
    </location>
</feature>
<feature type="compositionally biased region" description="Acidic residues" evidence="1">
    <location>
        <begin position="518"/>
        <end position="528"/>
    </location>
</feature>
<feature type="compositionally biased region" description="Basic and acidic residues" evidence="1">
    <location>
        <begin position="387"/>
        <end position="420"/>
    </location>
</feature>
<feature type="compositionally biased region" description="Basic and acidic residues" evidence="1">
    <location>
        <begin position="271"/>
        <end position="285"/>
    </location>
</feature>
<feature type="compositionally biased region" description="Basic and acidic residues" evidence="1">
    <location>
        <begin position="442"/>
        <end position="472"/>
    </location>
</feature>
<evidence type="ECO:0000256" key="1">
    <source>
        <dbReference type="SAM" id="MobiDB-lite"/>
    </source>
</evidence>
<feature type="compositionally biased region" description="Basic and acidic residues" evidence="1">
    <location>
        <begin position="343"/>
        <end position="360"/>
    </location>
</feature>
<sequence length="613" mass="71841">MSRRRTPSQLMPPLPPRIRSQTPPPPKLRPSASAMGQRSPPRRARSPQPMRAKRPLRNNTPPHRSRSPMERRPSKGGTSVREFVAPPPSEREPPHSSPRPRGKRDFRSAGISETVTSRSRHSRSRSPVGVKESSKDRPFPAKRPFSSPNETAVITYSGPDRNKFESGADFQNEDRDELERPIFRGPDSGKMRYDLAELKNLQVQILRKVKSDGTVDNVNRSVPNLEEITPVRRYDEGSRPIFERFAKIEKPSTAKYEWTVYRRSHSPTGRGDSRSDGPSRIDSNTDRYPTGRYPAERERERDRDRERDRERDKERDSRVPFDALKYEALDAHEKRSHSYSRSGGDDQRQAIDRRRDDSDSRYPQPDFRNQPPQKSRSSESANNFRGRINERRSDHNPKYDERERDRNKERPRERERERTDYQPSRRPIQDRRKGSPGASNRRPSDRDQEFDRHRGDKEQWERERGREIDVDRRRRPKSRERDDDRREPRPREGREEGRPPRRTDDRSEHRSNKHSDYPQDEGEEEEYEAGPPGPAPHHVRGARGRVGWGRGGIMLRGAPRGVMRGAPMMRPLAPFPPHQPFFPPPVRPMPPIMPMRGYPPRFHHPPFFRPFFM</sequence>
<feature type="compositionally biased region" description="Polar residues" evidence="1">
    <location>
        <begin position="370"/>
        <end position="383"/>
    </location>
</feature>
<accession>A0A974LNP1</accession>
<feature type="compositionally biased region" description="Basic and acidic residues" evidence="1">
    <location>
        <begin position="177"/>
        <end position="189"/>
    </location>
</feature>